<keyword evidence="3" id="KW-1185">Reference proteome</keyword>
<accession>A0A1Y1YDT8</accession>
<dbReference type="Proteomes" id="UP000193920">
    <property type="component" value="Unassembled WGS sequence"/>
</dbReference>
<comment type="caution">
    <text evidence="2">The sequence shown here is derived from an EMBL/GenBank/DDBJ whole genome shotgun (WGS) entry which is preliminary data.</text>
</comment>
<evidence type="ECO:0000313" key="3">
    <source>
        <dbReference type="Proteomes" id="UP000193920"/>
    </source>
</evidence>
<feature type="transmembrane region" description="Helical" evidence="1">
    <location>
        <begin position="20"/>
        <end position="42"/>
    </location>
</feature>
<name>A0A1Y1YDT8_9FUNG</name>
<organism evidence="2 3">
    <name type="scientific">Neocallimastix californiae</name>
    <dbReference type="NCBI Taxonomy" id="1754190"/>
    <lineage>
        <taxon>Eukaryota</taxon>
        <taxon>Fungi</taxon>
        <taxon>Fungi incertae sedis</taxon>
        <taxon>Chytridiomycota</taxon>
        <taxon>Chytridiomycota incertae sedis</taxon>
        <taxon>Neocallimastigomycetes</taxon>
        <taxon>Neocallimastigales</taxon>
        <taxon>Neocallimastigaceae</taxon>
        <taxon>Neocallimastix</taxon>
    </lineage>
</organism>
<evidence type="ECO:0000313" key="2">
    <source>
        <dbReference type="EMBL" id="ORX96083.1"/>
    </source>
</evidence>
<sequence>MTISIYLIFNSFKINSYISYYIIQEVFILLMAFSNFVVLYLARIFLNEFNKENEMDILFEKLRTSNSTKSKTYVSNQNISSSTEQEINSKNDQIIELNAAVYTLSSGSGTFNYYVDSFNEYSKNNNLNITIKLE</sequence>
<gene>
    <name evidence="2" type="ORF">LY90DRAFT_520239</name>
</gene>
<dbReference type="EMBL" id="MCOG01000632">
    <property type="protein sequence ID" value="ORX96083.1"/>
    <property type="molecule type" value="Genomic_DNA"/>
</dbReference>
<keyword evidence="1" id="KW-0472">Membrane</keyword>
<protein>
    <submittedName>
        <fullName evidence="2">Uncharacterized protein</fullName>
    </submittedName>
</protein>
<proteinExistence type="predicted"/>
<keyword evidence="1" id="KW-0812">Transmembrane</keyword>
<dbReference type="AlphaFoldDB" id="A0A1Y1YDT8"/>
<evidence type="ECO:0000256" key="1">
    <source>
        <dbReference type="SAM" id="Phobius"/>
    </source>
</evidence>
<reference evidence="2 3" key="1">
    <citation type="submission" date="2016-08" db="EMBL/GenBank/DDBJ databases">
        <title>A Parts List for Fungal Cellulosomes Revealed by Comparative Genomics.</title>
        <authorList>
            <consortium name="DOE Joint Genome Institute"/>
            <person name="Haitjema C.H."/>
            <person name="Gilmore S.P."/>
            <person name="Henske J.K."/>
            <person name="Solomon K.V."/>
            <person name="De Groot R."/>
            <person name="Kuo A."/>
            <person name="Mondo S.J."/>
            <person name="Salamov A.A."/>
            <person name="Labutti K."/>
            <person name="Zhao Z."/>
            <person name="Chiniquy J."/>
            <person name="Barry K."/>
            <person name="Brewer H.M."/>
            <person name="Purvine S.O."/>
            <person name="Wright A.T."/>
            <person name="Boxma B."/>
            <person name="Van Alen T."/>
            <person name="Hackstein J.H."/>
            <person name="Baker S.E."/>
            <person name="Grigoriev I.V."/>
            <person name="O'Malley M.A."/>
        </authorList>
    </citation>
    <scope>NUCLEOTIDE SEQUENCE [LARGE SCALE GENOMIC DNA]</scope>
    <source>
        <strain evidence="2 3">G1</strain>
    </source>
</reference>
<keyword evidence="1" id="KW-1133">Transmembrane helix</keyword>